<dbReference type="Proteomes" id="UP000248916">
    <property type="component" value="Unassembled WGS sequence"/>
</dbReference>
<dbReference type="RefSeq" id="WP_146259418.1">
    <property type="nucleotide sequence ID" value="NZ_QKZL01000009.1"/>
</dbReference>
<evidence type="ECO:0000313" key="3">
    <source>
        <dbReference type="Proteomes" id="UP000248916"/>
    </source>
</evidence>
<evidence type="ECO:0000313" key="2">
    <source>
        <dbReference type="EMBL" id="PZX15753.1"/>
    </source>
</evidence>
<keyword evidence="1" id="KW-0732">Signal</keyword>
<reference evidence="2 3" key="1">
    <citation type="submission" date="2018-06" db="EMBL/GenBank/DDBJ databases">
        <title>Genomic Encyclopedia of Archaeal and Bacterial Type Strains, Phase II (KMG-II): from individual species to whole genera.</title>
        <authorList>
            <person name="Goeker M."/>
        </authorList>
    </citation>
    <scope>NUCLEOTIDE SEQUENCE [LARGE SCALE GENOMIC DNA]</scope>
    <source>
        <strain evidence="2 3">DSM 22009</strain>
    </source>
</reference>
<proteinExistence type="predicted"/>
<evidence type="ECO:0000256" key="1">
    <source>
        <dbReference type="SAM" id="SignalP"/>
    </source>
</evidence>
<feature type="signal peptide" evidence="1">
    <location>
        <begin position="1"/>
        <end position="23"/>
    </location>
</feature>
<feature type="chain" id="PRO_5015887355" evidence="1">
    <location>
        <begin position="24"/>
        <end position="99"/>
    </location>
</feature>
<keyword evidence="3" id="KW-1185">Reference proteome</keyword>
<protein>
    <submittedName>
        <fullName evidence="2">Uncharacterized protein</fullName>
    </submittedName>
</protein>
<comment type="caution">
    <text evidence="2">The sequence shown here is derived from an EMBL/GenBank/DDBJ whole genome shotgun (WGS) entry which is preliminary data.</text>
</comment>
<name>A0A2W7N7Q8_9RHOB</name>
<dbReference type="AlphaFoldDB" id="A0A2W7N7Q8"/>
<accession>A0A2W7N7Q8</accession>
<dbReference type="EMBL" id="QKZL01000009">
    <property type="protein sequence ID" value="PZX15753.1"/>
    <property type="molecule type" value="Genomic_DNA"/>
</dbReference>
<sequence>MKVRNVIAGATSAVVLFSQTALAGSLAPVVDCNVTPNAPECAVVTLAPSNPGSSGVGGLGTLGTVAAIGGVIAAAGIIAAIADDDDDDDNGSTTTSTDN</sequence>
<gene>
    <name evidence="2" type="ORF">LX81_02385</name>
</gene>
<organism evidence="2 3">
    <name type="scientific">Palleronia aestuarii</name>
    <dbReference type="NCBI Taxonomy" id="568105"/>
    <lineage>
        <taxon>Bacteria</taxon>
        <taxon>Pseudomonadati</taxon>
        <taxon>Pseudomonadota</taxon>
        <taxon>Alphaproteobacteria</taxon>
        <taxon>Rhodobacterales</taxon>
        <taxon>Roseobacteraceae</taxon>
        <taxon>Palleronia</taxon>
    </lineage>
</organism>